<dbReference type="STRING" id="673862.BABL1_gene_644"/>
<dbReference type="AlphaFoldDB" id="V6DFR0"/>
<evidence type="ECO:0000256" key="3">
    <source>
        <dbReference type="ARBA" id="ARBA00023274"/>
    </source>
</evidence>
<dbReference type="Gene3D" id="1.20.5.1150">
    <property type="entry name" value="Ribosomal protein S8"/>
    <property type="match status" value="1"/>
</dbReference>
<dbReference type="HAMAP" id="MF_00358">
    <property type="entry name" value="Ribosomal_bS21"/>
    <property type="match status" value="1"/>
</dbReference>
<organism evidence="8 9">
    <name type="scientific">Candidatus Babela massiliensis</name>
    <dbReference type="NCBI Taxonomy" id="673862"/>
    <lineage>
        <taxon>Bacteria</taxon>
        <taxon>Candidatus Babelota</taxon>
        <taxon>Candidatus Babeliae</taxon>
        <taxon>Candidatus Babeliales</taxon>
        <taxon>Candidatus Babeliaceae</taxon>
        <taxon>Candidatus Babela</taxon>
    </lineage>
</organism>
<dbReference type="GO" id="GO:0003735">
    <property type="term" value="F:structural constituent of ribosome"/>
    <property type="evidence" value="ECO:0007669"/>
    <property type="project" value="InterPro"/>
</dbReference>
<protein>
    <recommendedName>
        <fullName evidence="4 5">Small ribosomal subunit protein bS21</fullName>
    </recommendedName>
</protein>
<keyword evidence="3 5" id="KW-0687">Ribonucleoprotein</keyword>
<evidence type="ECO:0000256" key="4">
    <source>
        <dbReference type="ARBA" id="ARBA00035135"/>
    </source>
</evidence>
<dbReference type="PRINTS" id="PR00976">
    <property type="entry name" value="RIBOSOMALS21"/>
</dbReference>
<dbReference type="eggNOG" id="ENOG502ZFU1">
    <property type="taxonomic scope" value="Bacteria"/>
</dbReference>
<evidence type="ECO:0000256" key="5">
    <source>
        <dbReference type="HAMAP-Rule" id="MF_00358"/>
    </source>
</evidence>
<keyword evidence="9" id="KW-1185">Reference proteome</keyword>
<feature type="coiled-coil region" evidence="7">
    <location>
        <begin position="5"/>
        <end position="32"/>
    </location>
</feature>
<evidence type="ECO:0000256" key="2">
    <source>
        <dbReference type="ARBA" id="ARBA00022980"/>
    </source>
</evidence>
<gene>
    <name evidence="5" type="primary">rpsU</name>
    <name evidence="8" type="ORF">BABL1_gene_644</name>
</gene>
<dbReference type="InterPro" id="IPR001911">
    <property type="entry name" value="Ribosomal_bS21"/>
</dbReference>
<evidence type="ECO:0000256" key="7">
    <source>
        <dbReference type="SAM" id="Coils"/>
    </source>
</evidence>
<dbReference type="HOGENOM" id="CLU_159258_0_2_7"/>
<evidence type="ECO:0000256" key="1">
    <source>
        <dbReference type="ARBA" id="ARBA00006640"/>
    </source>
</evidence>
<keyword evidence="7" id="KW-0175">Coiled coil</keyword>
<dbReference type="KEGG" id="dpb:BABL1_gene_644"/>
<dbReference type="Proteomes" id="UP000018769">
    <property type="component" value="Chromosome I"/>
</dbReference>
<evidence type="ECO:0000313" key="8">
    <source>
        <dbReference type="EMBL" id="CDK30379.1"/>
    </source>
</evidence>
<sequence>MPKKANIIINVNENLEKALRQLKKKIEREGVVRDMKRIVYHEPPTQKRRKRLMRAIKQNLVRMAAQKIV</sequence>
<dbReference type="OrthoDB" id="9811907at2"/>
<dbReference type="InterPro" id="IPR038380">
    <property type="entry name" value="Ribosomal_bS21_sf"/>
</dbReference>
<dbReference type="GO" id="GO:0005840">
    <property type="term" value="C:ribosome"/>
    <property type="evidence" value="ECO:0007669"/>
    <property type="project" value="UniProtKB-KW"/>
</dbReference>
<accession>V6DFR0</accession>
<dbReference type="RefSeq" id="WP_023791411.1">
    <property type="nucleotide sequence ID" value="NC_023003.1"/>
</dbReference>
<dbReference type="NCBIfam" id="TIGR00030">
    <property type="entry name" value="S21p"/>
    <property type="match status" value="1"/>
</dbReference>
<dbReference type="EMBL" id="HG793133">
    <property type="protein sequence ID" value="CDK30379.1"/>
    <property type="molecule type" value="Genomic_DNA"/>
</dbReference>
<comment type="similarity">
    <text evidence="1 5 6">Belongs to the bacterial ribosomal protein bS21 family.</text>
</comment>
<dbReference type="GO" id="GO:0006412">
    <property type="term" value="P:translation"/>
    <property type="evidence" value="ECO:0007669"/>
    <property type="project" value="UniProtKB-UniRule"/>
</dbReference>
<proteinExistence type="inferred from homology"/>
<name>V6DFR0_9BACT</name>
<dbReference type="Pfam" id="PF01165">
    <property type="entry name" value="Ribosomal_S21"/>
    <property type="match status" value="1"/>
</dbReference>
<reference evidence="8 9" key="1">
    <citation type="journal article" date="2015" name="Biol. Direct">
        <title>Babela massiliensis, a representative of a widespread bacterial phylum with unusual adaptations to parasitism in amoebae.</title>
        <authorList>
            <person name="Pagnier I."/>
            <person name="Yutin N."/>
            <person name="Croce O."/>
            <person name="Makarova K.S."/>
            <person name="Wolf Y.I."/>
            <person name="Benamar S."/>
            <person name="Raoult D."/>
            <person name="Koonin E.V."/>
            <person name="La Scola B."/>
        </authorList>
    </citation>
    <scope>NUCLEOTIDE SEQUENCE [LARGE SCALE GENOMIC DNA]</scope>
    <source>
        <strain evidence="9">BABL1</strain>
    </source>
</reference>
<evidence type="ECO:0000256" key="6">
    <source>
        <dbReference type="RuleBase" id="RU000667"/>
    </source>
</evidence>
<keyword evidence="2 5" id="KW-0689">Ribosomal protein</keyword>
<evidence type="ECO:0000313" key="9">
    <source>
        <dbReference type="Proteomes" id="UP000018769"/>
    </source>
</evidence>
<dbReference type="GO" id="GO:1990904">
    <property type="term" value="C:ribonucleoprotein complex"/>
    <property type="evidence" value="ECO:0007669"/>
    <property type="project" value="UniProtKB-KW"/>
</dbReference>